<reference evidence="3 4" key="1">
    <citation type="submission" date="2022-04" db="EMBL/GenBank/DDBJ databases">
        <title>Positive selection, recombination, and allopatry shape intraspecific diversity of widespread and dominant cyanobacteria.</title>
        <authorList>
            <person name="Wei J."/>
            <person name="Shu W."/>
            <person name="Hu C."/>
        </authorList>
    </citation>
    <scope>NUCLEOTIDE SEQUENCE [LARGE SCALE GENOMIC DNA]</scope>
    <source>
        <strain evidence="3 4">GB2-A4</strain>
    </source>
</reference>
<accession>A0ABV0JGE5</accession>
<dbReference type="Pfam" id="PF05860">
    <property type="entry name" value="TPS"/>
    <property type="match status" value="1"/>
</dbReference>
<dbReference type="InterPro" id="IPR008638">
    <property type="entry name" value="FhaB/CdiA-like_TPS"/>
</dbReference>
<sequence length="577" mass="59132">MHWLKLLSSSVFTVGLATVLADSAPAQITSGENGTLVNLSGGTINITGGTQTGSNLFHSFGQFSVDAGQTANFVDPGVQNILGRVTGGNASLINGVLQITAGNANLYLMNPAGIIFGSGASLDVSGSFTATTANGIGFGDQWFNAIAANDYANLIGNPTSFAFTMAQPGAIANAGNLVVGQGHSIALLGGTVINTGILTAPEGKVTVAAVPGEKIVNISQDGSLLSLSLPETTGATVQALPFTPLSLPQLLTGGNLSNATGVTVENGVVRLVGSGIHIEAGDVVATGITAQTATLSASNNLTLLESQLYTTGALNLLAQNTVQIRDSAAKPVIVEAGGNLTIQGNQAVDILALNHVDSRLVASGNLVLRSSQTISSDAHYFTGGYLKFEQLDGNPGNVFSFYDPIILAAGDITLGNYTGASLHILAGGSVTLGDVEITQAGDAATTINPNNTAAFNATQTFADLATVTRADGSPLQYNGTPVLDSDNTLQWIDPTTLFIDGSARPTLDVRAGIDWSQLGGVPAVLGVPTDIVQPPHCPTLLLPISLFLQLQRVPTLPLAELQSILERAPRILEVWCC</sequence>
<keyword evidence="4" id="KW-1185">Reference proteome</keyword>
<dbReference type="InterPro" id="IPR011050">
    <property type="entry name" value="Pectin_lyase_fold/virulence"/>
</dbReference>
<evidence type="ECO:0000256" key="1">
    <source>
        <dbReference type="SAM" id="SignalP"/>
    </source>
</evidence>
<proteinExistence type="predicted"/>
<comment type="caution">
    <text evidence="3">The sequence shown here is derived from an EMBL/GenBank/DDBJ whole genome shotgun (WGS) entry which is preliminary data.</text>
</comment>
<dbReference type="EMBL" id="JAMPKM010000046">
    <property type="protein sequence ID" value="MEP0820815.1"/>
    <property type="molecule type" value="Genomic_DNA"/>
</dbReference>
<evidence type="ECO:0000313" key="4">
    <source>
        <dbReference type="Proteomes" id="UP001464891"/>
    </source>
</evidence>
<dbReference type="SMART" id="SM00912">
    <property type="entry name" value="Haemagg_act"/>
    <property type="match status" value="1"/>
</dbReference>
<feature type="domain" description="Filamentous haemagglutinin FhaB/tRNA nuclease CdiA-like TPS" evidence="2">
    <location>
        <begin position="25"/>
        <end position="139"/>
    </location>
</feature>
<evidence type="ECO:0000259" key="2">
    <source>
        <dbReference type="SMART" id="SM00912"/>
    </source>
</evidence>
<dbReference type="Proteomes" id="UP001464891">
    <property type="component" value="Unassembled WGS sequence"/>
</dbReference>
<feature type="signal peptide" evidence="1">
    <location>
        <begin position="1"/>
        <end position="21"/>
    </location>
</feature>
<dbReference type="SUPFAM" id="SSF51126">
    <property type="entry name" value="Pectin lyase-like"/>
    <property type="match status" value="1"/>
</dbReference>
<dbReference type="Gene3D" id="2.160.20.10">
    <property type="entry name" value="Single-stranded right-handed beta-helix, Pectin lyase-like"/>
    <property type="match status" value="1"/>
</dbReference>
<name>A0ABV0JGE5_9CYAN</name>
<dbReference type="InterPro" id="IPR012334">
    <property type="entry name" value="Pectin_lyas_fold"/>
</dbReference>
<dbReference type="NCBIfam" id="TIGR01901">
    <property type="entry name" value="adhes_NPXG"/>
    <property type="match status" value="1"/>
</dbReference>
<dbReference type="RefSeq" id="WP_190442273.1">
    <property type="nucleotide sequence ID" value="NZ_JAMPKM010000046.1"/>
</dbReference>
<evidence type="ECO:0000313" key="3">
    <source>
        <dbReference type="EMBL" id="MEP0820815.1"/>
    </source>
</evidence>
<keyword evidence="1" id="KW-0732">Signal</keyword>
<gene>
    <name evidence="3" type="ORF">NC998_27390</name>
</gene>
<feature type="chain" id="PRO_5045963725" evidence="1">
    <location>
        <begin position="22"/>
        <end position="577"/>
    </location>
</feature>
<organism evidence="3 4">
    <name type="scientific">Trichocoleus desertorum GB2-A4</name>
    <dbReference type="NCBI Taxonomy" id="2933944"/>
    <lineage>
        <taxon>Bacteria</taxon>
        <taxon>Bacillati</taxon>
        <taxon>Cyanobacteriota</taxon>
        <taxon>Cyanophyceae</taxon>
        <taxon>Leptolyngbyales</taxon>
        <taxon>Trichocoleusaceae</taxon>
        <taxon>Trichocoleus</taxon>
    </lineage>
</organism>
<protein>
    <submittedName>
        <fullName evidence="3">Filamentous hemagglutinin N-terminal domain-containing protein</fullName>
    </submittedName>
</protein>